<keyword evidence="2" id="KW-1185">Reference proteome</keyword>
<accession>A0A9N7VE67</accession>
<protein>
    <submittedName>
        <fullName evidence="1">Uncharacterized protein</fullName>
    </submittedName>
</protein>
<evidence type="ECO:0000313" key="2">
    <source>
        <dbReference type="Proteomes" id="UP001153269"/>
    </source>
</evidence>
<dbReference type="EMBL" id="CADEAL010003925">
    <property type="protein sequence ID" value="CAB1446733.1"/>
    <property type="molecule type" value="Genomic_DNA"/>
</dbReference>
<evidence type="ECO:0000313" key="1">
    <source>
        <dbReference type="EMBL" id="CAB1446733.1"/>
    </source>
</evidence>
<dbReference type="Proteomes" id="UP001153269">
    <property type="component" value="Unassembled WGS sequence"/>
</dbReference>
<name>A0A9N7VE67_PLEPL</name>
<dbReference type="AlphaFoldDB" id="A0A9N7VE67"/>
<organism evidence="1 2">
    <name type="scientific">Pleuronectes platessa</name>
    <name type="common">European plaice</name>
    <dbReference type="NCBI Taxonomy" id="8262"/>
    <lineage>
        <taxon>Eukaryota</taxon>
        <taxon>Metazoa</taxon>
        <taxon>Chordata</taxon>
        <taxon>Craniata</taxon>
        <taxon>Vertebrata</taxon>
        <taxon>Euteleostomi</taxon>
        <taxon>Actinopterygii</taxon>
        <taxon>Neopterygii</taxon>
        <taxon>Teleostei</taxon>
        <taxon>Neoteleostei</taxon>
        <taxon>Acanthomorphata</taxon>
        <taxon>Carangaria</taxon>
        <taxon>Pleuronectiformes</taxon>
        <taxon>Pleuronectoidei</taxon>
        <taxon>Pleuronectidae</taxon>
        <taxon>Pleuronectes</taxon>
    </lineage>
</organism>
<comment type="caution">
    <text evidence="1">The sequence shown here is derived from an EMBL/GenBank/DDBJ whole genome shotgun (WGS) entry which is preliminary data.</text>
</comment>
<reference evidence="1" key="1">
    <citation type="submission" date="2020-03" db="EMBL/GenBank/DDBJ databases">
        <authorList>
            <person name="Weist P."/>
        </authorList>
    </citation>
    <scope>NUCLEOTIDE SEQUENCE</scope>
</reference>
<proteinExistence type="predicted"/>
<gene>
    <name evidence="1" type="ORF">PLEPLA_LOCUS34456</name>
</gene>
<sequence>MSPRGQVSRNSLLSEPLRRQRQAELGVHEPAGGVSPDELLALCTQTYILPRLLPIHFPKTHFVLTVEYRATTSLDICLIIRVILISCNLQEEPRAQHVRDFTPHPILPPLQPQTL</sequence>